<protein>
    <recommendedName>
        <fullName evidence="3">NHL repeat domain protein</fullName>
    </recommendedName>
</protein>
<evidence type="ECO:0000313" key="2">
    <source>
        <dbReference type="EMBL" id="VAW95043.1"/>
    </source>
</evidence>
<dbReference type="InterPro" id="IPR050952">
    <property type="entry name" value="TRIM-NHL_E3_ligases"/>
</dbReference>
<dbReference type="Pfam" id="PF01436">
    <property type="entry name" value="NHL"/>
    <property type="match status" value="2"/>
</dbReference>
<dbReference type="PROSITE" id="PS51125">
    <property type="entry name" value="NHL"/>
    <property type="match status" value="2"/>
</dbReference>
<dbReference type="SUPFAM" id="SSF101898">
    <property type="entry name" value="NHL repeat"/>
    <property type="match status" value="1"/>
</dbReference>
<reference evidence="2" key="1">
    <citation type="submission" date="2018-06" db="EMBL/GenBank/DDBJ databases">
        <authorList>
            <person name="Zhirakovskaya E."/>
        </authorList>
    </citation>
    <scope>NUCLEOTIDE SEQUENCE</scope>
</reference>
<dbReference type="InterPro" id="IPR001258">
    <property type="entry name" value="NHL_repeat"/>
</dbReference>
<dbReference type="InterPro" id="IPR011042">
    <property type="entry name" value="6-blade_b-propeller_TolB-like"/>
</dbReference>
<dbReference type="PANTHER" id="PTHR24104">
    <property type="entry name" value="E3 UBIQUITIN-PROTEIN LIGASE NHLRC1-RELATED"/>
    <property type="match status" value="1"/>
</dbReference>
<gene>
    <name evidence="2" type="ORF">MNBD_GAMMA20-31</name>
</gene>
<sequence>MFRWGILLAVLGFLAACSAGEVKEESVPIYWPQPPEQPRFAYAASLRNENSLQPPSAAEKMRFRISGHVEKKEIFMKPFGVAAHNGSVAVTDTVLRRGYIFNLRRKKIYSFGVVGPAGVLAKPMGVAMDEQQNVYVVDISIRQVLIYDAVGMYLRSVGSKEDFERPVGVAVTGDGSRIYVIDAGGIDSQRHRLVIYDGDGQRLAIVGKRGEGTGEFNLPTHVAVAPDGTVYVLDGGNFRIQAFTPEGEYLRSWGRVGRNFGDLARPRGLAVDRDGNIYVTDAAYRNFQIFNPQGQLLLSIGEEGLEDKPGQFALPAGIAVDERGFVYVVDQLFMKIDVFRRVPEQEAAEIMAAEAVDQ</sequence>
<keyword evidence="1" id="KW-0677">Repeat</keyword>
<evidence type="ECO:0008006" key="3">
    <source>
        <dbReference type="Google" id="ProtNLM"/>
    </source>
</evidence>
<dbReference type="PANTHER" id="PTHR24104:SF25">
    <property type="entry name" value="PROTEIN LIN-41"/>
    <property type="match status" value="1"/>
</dbReference>
<dbReference type="EMBL" id="UOFU01000063">
    <property type="protein sequence ID" value="VAW95043.1"/>
    <property type="molecule type" value="Genomic_DNA"/>
</dbReference>
<dbReference type="AlphaFoldDB" id="A0A3B1A4J8"/>
<evidence type="ECO:0000256" key="1">
    <source>
        <dbReference type="ARBA" id="ARBA00022737"/>
    </source>
</evidence>
<proteinExistence type="predicted"/>
<dbReference type="Gene3D" id="2.120.10.30">
    <property type="entry name" value="TolB, C-terminal domain"/>
    <property type="match status" value="2"/>
</dbReference>
<accession>A0A3B1A4J8</accession>
<dbReference type="PROSITE" id="PS51257">
    <property type="entry name" value="PROKAR_LIPOPROTEIN"/>
    <property type="match status" value="1"/>
</dbReference>
<organism evidence="2">
    <name type="scientific">hydrothermal vent metagenome</name>
    <dbReference type="NCBI Taxonomy" id="652676"/>
    <lineage>
        <taxon>unclassified sequences</taxon>
        <taxon>metagenomes</taxon>
        <taxon>ecological metagenomes</taxon>
    </lineage>
</organism>
<dbReference type="GO" id="GO:0008270">
    <property type="term" value="F:zinc ion binding"/>
    <property type="evidence" value="ECO:0007669"/>
    <property type="project" value="UniProtKB-KW"/>
</dbReference>
<name>A0A3B1A4J8_9ZZZZ</name>